<gene>
    <name evidence="1" type="ORF">E3A20_10510</name>
</gene>
<evidence type="ECO:0000313" key="2">
    <source>
        <dbReference type="Proteomes" id="UP000321083"/>
    </source>
</evidence>
<accession>A0A5C6M6P8</accession>
<sequence length="238" mass="26372">MSSNMPYTLQDLQDRINTLVNNDSDSPATTDDEWTIRLNLINQSIGKWEGSQDIFWDELWTTYTHATPVADSDSDYVLTATDLRYPGGFVKLTLDGSTNWVEVISPEEAQRYRADTRAVYFTGNPSAGWTLNLCWTPATGDGTVGATISFPHYKYATRFTSASATTAKPEMSDPNYIVYDVAATKSLLESKNNQFSVFSGNAADCMDTMRVMNDIKPNYQNNNVDDVDALSFGAVIGD</sequence>
<evidence type="ECO:0000313" key="1">
    <source>
        <dbReference type="EMBL" id="TWW09819.1"/>
    </source>
</evidence>
<reference evidence="1 2" key="2">
    <citation type="submission" date="2019-08" db="EMBL/GenBank/DDBJ databases">
        <authorList>
            <person name="Henke P."/>
        </authorList>
    </citation>
    <scope>NUCLEOTIDE SEQUENCE [LARGE SCALE GENOMIC DNA]</scope>
    <source>
        <strain evidence="1">Phe10_nw2017</strain>
    </source>
</reference>
<organism evidence="1 2">
    <name type="scientific">Planctomyces bekefii</name>
    <dbReference type="NCBI Taxonomy" id="1653850"/>
    <lineage>
        <taxon>Bacteria</taxon>
        <taxon>Pseudomonadati</taxon>
        <taxon>Planctomycetota</taxon>
        <taxon>Planctomycetia</taxon>
        <taxon>Planctomycetales</taxon>
        <taxon>Planctomycetaceae</taxon>
        <taxon>Planctomyces</taxon>
    </lineage>
</organism>
<dbReference type="EMBL" id="SRHE01000171">
    <property type="protein sequence ID" value="TWW09819.1"/>
    <property type="molecule type" value="Genomic_DNA"/>
</dbReference>
<keyword evidence="2" id="KW-1185">Reference proteome</keyword>
<name>A0A5C6M6P8_9PLAN</name>
<protein>
    <submittedName>
        <fullName evidence="1">Uncharacterized protein</fullName>
    </submittedName>
</protein>
<dbReference type="Proteomes" id="UP000321083">
    <property type="component" value="Unassembled WGS sequence"/>
</dbReference>
<dbReference type="AlphaFoldDB" id="A0A5C6M6P8"/>
<proteinExistence type="predicted"/>
<comment type="caution">
    <text evidence="1">The sequence shown here is derived from an EMBL/GenBank/DDBJ whole genome shotgun (WGS) entry which is preliminary data.</text>
</comment>
<reference evidence="1 2" key="1">
    <citation type="submission" date="2019-08" db="EMBL/GenBank/DDBJ databases">
        <title>100 year-old enigma solved: identification of Planctomyces bekefii, the type genus and species of the phylum Planctomycetes.</title>
        <authorList>
            <person name="Svetlana D.N."/>
            <person name="Overmann J."/>
        </authorList>
    </citation>
    <scope>NUCLEOTIDE SEQUENCE [LARGE SCALE GENOMIC DNA]</scope>
    <source>
        <strain evidence="1">Phe10_nw2017</strain>
    </source>
</reference>